<feature type="region of interest" description="Disordered" evidence="4">
    <location>
        <begin position="387"/>
        <end position="406"/>
    </location>
</feature>
<dbReference type="AlphaFoldDB" id="A0A1L0B8L2"/>
<dbReference type="STRING" id="45354.A0A1L0B8L2"/>
<evidence type="ECO:0000313" key="7">
    <source>
        <dbReference type="EMBL" id="SGZ46481.1"/>
    </source>
</evidence>
<evidence type="ECO:0000256" key="1">
    <source>
        <dbReference type="ARBA" id="ARBA00022443"/>
    </source>
</evidence>
<dbReference type="SMART" id="SM00326">
    <property type="entry name" value="SH3"/>
    <property type="match status" value="1"/>
</dbReference>
<dbReference type="Proteomes" id="UP000182334">
    <property type="component" value="Chromosome I"/>
</dbReference>
<dbReference type="InterPro" id="IPR036028">
    <property type="entry name" value="SH3-like_dom_sf"/>
</dbReference>
<evidence type="ECO:0000256" key="3">
    <source>
        <dbReference type="PROSITE-ProRule" id="PRU00192"/>
    </source>
</evidence>
<dbReference type="PROSITE" id="PS50002">
    <property type="entry name" value="SH3"/>
    <property type="match status" value="1"/>
</dbReference>
<evidence type="ECO:0000256" key="4">
    <source>
        <dbReference type="SAM" id="MobiDB-lite"/>
    </source>
</evidence>
<gene>
    <name evidence="7" type="ORF">SAMEA4029010_CIC11G00000001560</name>
</gene>
<dbReference type="Gene3D" id="2.30.30.40">
    <property type="entry name" value="SH3 Domains"/>
    <property type="match status" value="1"/>
</dbReference>
<dbReference type="PROSITE" id="PS50195">
    <property type="entry name" value="PX"/>
    <property type="match status" value="1"/>
</dbReference>
<dbReference type="InterPro" id="IPR001683">
    <property type="entry name" value="PX_dom"/>
</dbReference>
<dbReference type="PANTHER" id="PTHR15706">
    <property type="entry name" value="SH3 MULTIPLE DOMAIN"/>
    <property type="match status" value="1"/>
</dbReference>
<dbReference type="SUPFAM" id="SSF64268">
    <property type="entry name" value="PX domain"/>
    <property type="match status" value="1"/>
</dbReference>
<dbReference type="SUPFAM" id="SSF50044">
    <property type="entry name" value="SH3-domain"/>
    <property type="match status" value="1"/>
</dbReference>
<dbReference type="Pfam" id="PF00018">
    <property type="entry name" value="SH3_1"/>
    <property type="match status" value="1"/>
</dbReference>
<dbReference type="InterPro" id="IPR001452">
    <property type="entry name" value="SH3_domain"/>
</dbReference>
<dbReference type="EMBL" id="LT635756">
    <property type="protein sequence ID" value="SGZ46481.1"/>
    <property type="molecule type" value="Genomic_DNA"/>
</dbReference>
<accession>A0A1L0B8L2</accession>
<dbReference type="GO" id="GO:0043332">
    <property type="term" value="C:mating projection tip"/>
    <property type="evidence" value="ECO:0007669"/>
    <property type="project" value="TreeGrafter"/>
</dbReference>
<feature type="domain" description="SH3" evidence="5">
    <location>
        <begin position="47"/>
        <end position="108"/>
    </location>
</feature>
<dbReference type="SMART" id="SM00312">
    <property type="entry name" value="PX"/>
    <property type="match status" value="1"/>
</dbReference>
<dbReference type="Pfam" id="PF00787">
    <property type="entry name" value="PX"/>
    <property type="match status" value="1"/>
</dbReference>
<proteinExistence type="predicted"/>
<dbReference type="GO" id="GO:0000747">
    <property type="term" value="P:conjugation with cellular fusion"/>
    <property type="evidence" value="ECO:0007669"/>
    <property type="project" value="TreeGrafter"/>
</dbReference>
<evidence type="ECO:0000259" key="5">
    <source>
        <dbReference type="PROSITE" id="PS50002"/>
    </source>
</evidence>
<dbReference type="InterPro" id="IPR036871">
    <property type="entry name" value="PX_dom_sf"/>
</dbReference>
<dbReference type="Gene3D" id="3.30.1520.10">
    <property type="entry name" value="Phox-like domain"/>
    <property type="match status" value="1"/>
</dbReference>
<keyword evidence="1 3" id="KW-0728">SH3 domain</keyword>
<protein>
    <submittedName>
        <fullName evidence="7">CIC11C00000001560</fullName>
    </submittedName>
</protein>
<feature type="domain" description="PX" evidence="6">
    <location>
        <begin position="129"/>
        <end position="256"/>
    </location>
</feature>
<dbReference type="GO" id="GO:0035091">
    <property type="term" value="F:phosphatidylinositol binding"/>
    <property type="evidence" value="ECO:0007669"/>
    <property type="project" value="InterPro"/>
</dbReference>
<dbReference type="GO" id="GO:0030674">
    <property type="term" value="F:protein-macromolecule adaptor activity"/>
    <property type="evidence" value="ECO:0007669"/>
    <property type="project" value="TreeGrafter"/>
</dbReference>
<organism evidence="7 8">
    <name type="scientific">Sungouiella intermedia</name>
    <dbReference type="NCBI Taxonomy" id="45354"/>
    <lineage>
        <taxon>Eukaryota</taxon>
        <taxon>Fungi</taxon>
        <taxon>Dikarya</taxon>
        <taxon>Ascomycota</taxon>
        <taxon>Saccharomycotina</taxon>
        <taxon>Pichiomycetes</taxon>
        <taxon>Metschnikowiaceae</taxon>
        <taxon>Sungouiella</taxon>
    </lineage>
</organism>
<dbReference type="OrthoDB" id="548867at2759"/>
<sequence length="533" mass="59557">MSSSVFNSKHHKSSRNLKKLLISSPLLLSPLNSPTTPQVSSFRPSSVPVVVLRSKYNFCAQNATEVSIRANDYFKLLDRPGNGWLMVQCIDRNETGLIPALYVEIAVNDAKTPVSVEWLTQVKTPRSAILDEIKSIKVSSVLLDAGSHAWYRLDIRMCSGSVKYVAKYYQDFYLLHVCLLEEFYKSVKLPSLPKPLRTPGKAVPATWVNPSDKSHMKDLVTQCEELDKYMNLLLKIQDLLQCDTLLDFVNGHTNKCYEVPKKKNQPSEDTINNNLYPHSQNIISILNPQRKLSFSPTAPLPPVQMPATSLPKSTSTMKLINYSNTKYLSYLNQSVSQPTSPTLPLESTMTSPTKTPTGKCNITESKSCQTLSSFTSLFASYDISTEEDASLSPSRAGPGAATSPQRRHDVFFRSTESSNTEGSFDLVMSTTHHFSNSTDSMLSNGSYVKGAGSEPRTPTMNLNCFGPVDGITDNEYGEEPDYFRPLEPKMHKEMVAWTTKHYEYPVGDNMHSDGTHNRWEILPKNPARQANNI</sequence>
<reference evidence="7 8" key="1">
    <citation type="submission" date="2016-10" db="EMBL/GenBank/DDBJ databases">
        <authorList>
            <person name="de Groot N.N."/>
        </authorList>
    </citation>
    <scope>NUCLEOTIDE SEQUENCE [LARGE SCALE GENOMIC DNA]</scope>
    <source>
        <strain evidence="7 8">CBS 141442</strain>
    </source>
</reference>
<feature type="region of interest" description="Disordered" evidence="4">
    <location>
        <begin position="338"/>
        <end position="361"/>
    </location>
</feature>
<dbReference type="CDD" id="cd00174">
    <property type="entry name" value="SH3"/>
    <property type="match status" value="1"/>
</dbReference>
<evidence type="ECO:0000259" key="6">
    <source>
        <dbReference type="PROSITE" id="PS50195"/>
    </source>
</evidence>
<keyword evidence="8" id="KW-1185">Reference proteome</keyword>
<dbReference type="PANTHER" id="PTHR15706:SF2">
    <property type="entry name" value="SH3 AND PX DOMAIN-CONTAINING PROTEIN 2A"/>
    <property type="match status" value="1"/>
</dbReference>
<dbReference type="InterPro" id="IPR051228">
    <property type="entry name" value="NADPH_Oxidase/PX-Domain"/>
</dbReference>
<evidence type="ECO:0000313" key="8">
    <source>
        <dbReference type="Proteomes" id="UP000182334"/>
    </source>
</evidence>
<name>A0A1L0B8L2_9ASCO</name>
<keyword evidence="2" id="KW-0677">Repeat</keyword>
<dbReference type="GO" id="GO:0005737">
    <property type="term" value="C:cytoplasm"/>
    <property type="evidence" value="ECO:0007669"/>
    <property type="project" value="TreeGrafter"/>
</dbReference>
<evidence type="ECO:0000256" key="2">
    <source>
        <dbReference type="ARBA" id="ARBA00022737"/>
    </source>
</evidence>